<name>A0AB35U371_9FIRM</name>
<evidence type="ECO:0000256" key="1">
    <source>
        <dbReference type="SAM" id="Phobius"/>
    </source>
</evidence>
<evidence type="ECO:0000259" key="2">
    <source>
        <dbReference type="Pfam" id="PF08239"/>
    </source>
</evidence>
<dbReference type="EMBL" id="JALBUR010000017">
    <property type="protein sequence ID" value="MDX8419930.1"/>
    <property type="molecule type" value="Genomic_DNA"/>
</dbReference>
<sequence>MKKENKKTGSAALNVIKTILMYAVLTAVLLFAGTRVFGVLMNGNTKAKATASASATPTAAPTATPTVTPAPTPTVSANTVIGTITIGSSEINVRSTPSTTGDLVTTVQAYSSYKVYETTTSGGYTWYRISENEWVPDGGNWLTYQAN</sequence>
<evidence type="ECO:0000313" key="4">
    <source>
        <dbReference type="Proteomes" id="UP001286174"/>
    </source>
</evidence>
<keyword evidence="1" id="KW-0472">Membrane</keyword>
<keyword evidence="4" id="KW-1185">Reference proteome</keyword>
<gene>
    <name evidence="3" type="ORF">MOZ60_07455</name>
</gene>
<dbReference type="RefSeq" id="WP_370596184.1">
    <property type="nucleotide sequence ID" value="NZ_JALBUR010000017.1"/>
</dbReference>
<keyword evidence="1" id="KW-1133">Transmembrane helix</keyword>
<accession>A0AB35U371</accession>
<keyword evidence="1" id="KW-0812">Transmembrane</keyword>
<dbReference type="Gene3D" id="2.30.30.40">
    <property type="entry name" value="SH3 Domains"/>
    <property type="match status" value="1"/>
</dbReference>
<dbReference type="Proteomes" id="UP001286174">
    <property type="component" value="Unassembled WGS sequence"/>
</dbReference>
<dbReference type="InterPro" id="IPR003646">
    <property type="entry name" value="SH3-like_bac-type"/>
</dbReference>
<reference evidence="3 4" key="1">
    <citation type="submission" date="2022-03" db="EMBL/GenBank/DDBJ databases">
        <title>Novel taxa within the pig intestine.</title>
        <authorList>
            <person name="Wylensek D."/>
            <person name="Bishof K."/>
            <person name="Afrizal A."/>
            <person name="Clavel T."/>
        </authorList>
    </citation>
    <scope>NUCLEOTIDE SEQUENCE [LARGE SCALE GENOMIC DNA]</scope>
    <source>
        <strain evidence="3 4">CLA-KB-P133</strain>
    </source>
</reference>
<organism evidence="3 4">
    <name type="scientific">Grylomicrobium aquisgranensis</name>
    <dbReference type="NCBI Taxonomy" id="2926318"/>
    <lineage>
        <taxon>Bacteria</taxon>
        <taxon>Bacillati</taxon>
        <taxon>Bacillota</taxon>
        <taxon>Erysipelotrichia</taxon>
        <taxon>Erysipelotrichales</taxon>
        <taxon>Erysipelotrichaceae</taxon>
        <taxon>Grylomicrobium</taxon>
    </lineage>
</organism>
<comment type="caution">
    <text evidence="3">The sequence shown here is derived from an EMBL/GenBank/DDBJ whole genome shotgun (WGS) entry which is preliminary data.</text>
</comment>
<feature type="domain" description="SH3b" evidence="2">
    <location>
        <begin position="90"/>
        <end position="131"/>
    </location>
</feature>
<protein>
    <submittedName>
        <fullName evidence="3">SH3 domain-containing protein</fullName>
    </submittedName>
</protein>
<proteinExistence type="predicted"/>
<evidence type="ECO:0000313" key="3">
    <source>
        <dbReference type="EMBL" id="MDX8419930.1"/>
    </source>
</evidence>
<dbReference type="AlphaFoldDB" id="A0AB35U371"/>
<feature type="transmembrane region" description="Helical" evidence="1">
    <location>
        <begin position="20"/>
        <end position="41"/>
    </location>
</feature>
<dbReference type="Pfam" id="PF08239">
    <property type="entry name" value="SH3_3"/>
    <property type="match status" value="1"/>
</dbReference>